<gene>
    <name evidence="2" type="ORF">MARPO_0086s0003</name>
</gene>
<feature type="compositionally biased region" description="Basic residues" evidence="1">
    <location>
        <begin position="37"/>
        <end position="48"/>
    </location>
</feature>
<feature type="region of interest" description="Disordered" evidence="1">
    <location>
        <begin position="1"/>
        <end position="58"/>
    </location>
</feature>
<reference evidence="3" key="1">
    <citation type="journal article" date="2017" name="Cell">
        <title>Insights into land plant evolution garnered from the Marchantia polymorpha genome.</title>
        <authorList>
            <person name="Bowman J.L."/>
            <person name="Kohchi T."/>
            <person name="Yamato K.T."/>
            <person name="Jenkins J."/>
            <person name="Shu S."/>
            <person name="Ishizaki K."/>
            <person name="Yamaoka S."/>
            <person name="Nishihama R."/>
            <person name="Nakamura Y."/>
            <person name="Berger F."/>
            <person name="Adam C."/>
            <person name="Aki S.S."/>
            <person name="Althoff F."/>
            <person name="Araki T."/>
            <person name="Arteaga-Vazquez M.A."/>
            <person name="Balasubrmanian S."/>
            <person name="Barry K."/>
            <person name="Bauer D."/>
            <person name="Boehm C.R."/>
            <person name="Briginshaw L."/>
            <person name="Caballero-Perez J."/>
            <person name="Catarino B."/>
            <person name="Chen F."/>
            <person name="Chiyoda S."/>
            <person name="Chovatia M."/>
            <person name="Davies K.M."/>
            <person name="Delmans M."/>
            <person name="Demura T."/>
            <person name="Dierschke T."/>
            <person name="Dolan L."/>
            <person name="Dorantes-Acosta A.E."/>
            <person name="Eklund D.M."/>
            <person name="Florent S.N."/>
            <person name="Flores-Sandoval E."/>
            <person name="Fujiyama A."/>
            <person name="Fukuzawa H."/>
            <person name="Galik B."/>
            <person name="Grimanelli D."/>
            <person name="Grimwood J."/>
            <person name="Grossniklaus U."/>
            <person name="Hamada T."/>
            <person name="Haseloff J."/>
            <person name="Hetherington A.J."/>
            <person name="Higo A."/>
            <person name="Hirakawa Y."/>
            <person name="Hundley H.N."/>
            <person name="Ikeda Y."/>
            <person name="Inoue K."/>
            <person name="Inoue S.I."/>
            <person name="Ishida S."/>
            <person name="Jia Q."/>
            <person name="Kakita M."/>
            <person name="Kanazawa T."/>
            <person name="Kawai Y."/>
            <person name="Kawashima T."/>
            <person name="Kennedy M."/>
            <person name="Kinose K."/>
            <person name="Kinoshita T."/>
            <person name="Kohara Y."/>
            <person name="Koide E."/>
            <person name="Komatsu K."/>
            <person name="Kopischke S."/>
            <person name="Kubo M."/>
            <person name="Kyozuka J."/>
            <person name="Lagercrantz U."/>
            <person name="Lin S.S."/>
            <person name="Lindquist E."/>
            <person name="Lipzen A.M."/>
            <person name="Lu C.W."/>
            <person name="De Luna E."/>
            <person name="Martienssen R.A."/>
            <person name="Minamino N."/>
            <person name="Mizutani M."/>
            <person name="Mizutani M."/>
            <person name="Mochizuki N."/>
            <person name="Monte I."/>
            <person name="Mosher R."/>
            <person name="Nagasaki H."/>
            <person name="Nakagami H."/>
            <person name="Naramoto S."/>
            <person name="Nishitani K."/>
            <person name="Ohtani M."/>
            <person name="Okamoto T."/>
            <person name="Okumura M."/>
            <person name="Phillips J."/>
            <person name="Pollak B."/>
            <person name="Reinders A."/>
            <person name="Rovekamp M."/>
            <person name="Sano R."/>
            <person name="Sawa S."/>
            <person name="Schmid M.W."/>
            <person name="Shirakawa M."/>
            <person name="Solano R."/>
            <person name="Spunde A."/>
            <person name="Suetsugu N."/>
            <person name="Sugano S."/>
            <person name="Sugiyama A."/>
            <person name="Sun R."/>
            <person name="Suzuki Y."/>
            <person name="Takenaka M."/>
            <person name="Takezawa D."/>
            <person name="Tomogane H."/>
            <person name="Tsuzuki M."/>
            <person name="Ueda T."/>
            <person name="Umeda M."/>
            <person name="Ward J.M."/>
            <person name="Watanabe Y."/>
            <person name="Yazaki K."/>
            <person name="Yokoyama R."/>
            <person name="Yoshitake Y."/>
            <person name="Yotsui I."/>
            <person name="Zachgo S."/>
            <person name="Schmutz J."/>
        </authorList>
    </citation>
    <scope>NUCLEOTIDE SEQUENCE [LARGE SCALE GENOMIC DNA]</scope>
    <source>
        <strain evidence="3">Tak-1</strain>
    </source>
</reference>
<organism evidence="2 3">
    <name type="scientific">Marchantia polymorpha</name>
    <name type="common">Common liverwort</name>
    <name type="synonym">Marchantia aquatica</name>
    <dbReference type="NCBI Taxonomy" id="3197"/>
    <lineage>
        <taxon>Eukaryota</taxon>
        <taxon>Viridiplantae</taxon>
        <taxon>Streptophyta</taxon>
        <taxon>Embryophyta</taxon>
        <taxon>Marchantiophyta</taxon>
        <taxon>Marchantiopsida</taxon>
        <taxon>Marchantiidae</taxon>
        <taxon>Marchantiales</taxon>
        <taxon>Marchantiaceae</taxon>
        <taxon>Marchantia</taxon>
    </lineage>
</organism>
<sequence>MSSEDRIKNARGRLHEDHREREEDEDLGATLPSPCKARGRERRYRRARALPPPPSNQRGIVRFHKHGQASPAFQTLPNVCLCSTGGGSPPLISLSSELIEAQGFPVQGTNVGIVESCRNVSSIRRSRARGRIARCTYEAATGRGDKSSINLPTRSVWKSITIVQTEWHYRGGNLGITLAAEVAASVLAMIRCTYGTAHTRDLPWGLRHNW</sequence>
<dbReference type="Proteomes" id="UP000244005">
    <property type="component" value="Unassembled WGS sequence"/>
</dbReference>
<evidence type="ECO:0000256" key="1">
    <source>
        <dbReference type="SAM" id="MobiDB-lite"/>
    </source>
</evidence>
<dbReference type="EMBL" id="KZ772758">
    <property type="protein sequence ID" value="PTQ33663.1"/>
    <property type="molecule type" value="Genomic_DNA"/>
</dbReference>
<dbReference type="AlphaFoldDB" id="A0A2R6WIK0"/>
<dbReference type="Gramene" id="Mp5g07990.1">
    <property type="protein sequence ID" value="Mp5g07990.1.cds1"/>
    <property type="gene ID" value="Mp5g07990"/>
</dbReference>
<protein>
    <submittedName>
        <fullName evidence="2">Uncharacterized protein</fullName>
    </submittedName>
</protein>
<accession>A0A2R6WIK0</accession>
<proteinExistence type="predicted"/>
<feature type="compositionally biased region" description="Basic and acidic residues" evidence="1">
    <location>
        <begin position="1"/>
        <end position="21"/>
    </location>
</feature>
<keyword evidence="3" id="KW-1185">Reference proteome</keyword>
<name>A0A2R6WIK0_MARPO</name>
<evidence type="ECO:0000313" key="3">
    <source>
        <dbReference type="Proteomes" id="UP000244005"/>
    </source>
</evidence>
<evidence type="ECO:0000313" key="2">
    <source>
        <dbReference type="EMBL" id="PTQ33663.1"/>
    </source>
</evidence>